<dbReference type="RefSeq" id="XP_010942912.2">
    <property type="nucleotide sequence ID" value="XM_010944610.3"/>
</dbReference>
<dbReference type="Proteomes" id="UP000504607">
    <property type="component" value="Unplaced"/>
</dbReference>
<gene>
    <name evidence="6" type="primary">LOC105060767</name>
</gene>
<keyword evidence="4" id="KW-0812">Transmembrane</keyword>
<dbReference type="FunCoup" id="A0A6I9SNM8">
    <property type="interactions" value="1522"/>
</dbReference>
<keyword evidence="2 4" id="KW-0472">Membrane</keyword>
<organism evidence="5 6">
    <name type="scientific">Elaeis guineensis var. tenera</name>
    <name type="common">Oil palm</name>
    <dbReference type="NCBI Taxonomy" id="51953"/>
    <lineage>
        <taxon>Eukaryota</taxon>
        <taxon>Viridiplantae</taxon>
        <taxon>Streptophyta</taxon>
        <taxon>Embryophyta</taxon>
        <taxon>Tracheophyta</taxon>
        <taxon>Spermatophyta</taxon>
        <taxon>Magnoliopsida</taxon>
        <taxon>Liliopsida</taxon>
        <taxon>Arecaceae</taxon>
        <taxon>Arecoideae</taxon>
        <taxon>Cocoseae</taxon>
        <taxon>Elaeidinae</taxon>
        <taxon>Elaeis</taxon>
    </lineage>
</organism>
<feature type="transmembrane region" description="Helical" evidence="4">
    <location>
        <begin position="86"/>
        <end position="114"/>
    </location>
</feature>
<dbReference type="GO" id="GO:0005886">
    <property type="term" value="C:plasma membrane"/>
    <property type="evidence" value="ECO:0007669"/>
    <property type="project" value="TreeGrafter"/>
</dbReference>
<keyword evidence="5" id="KW-1185">Reference proteome</keyword>
<evidence type="ECO:0000256" key="3">
    <source>
        <dbReference type="SAM" id="MobiDB-lite"/>
    </source>
</evidence>
<evidence type="ECO:0000256" key="2">
    <source>
        <dbReference type="ARBA" id="ARBA00023136"/>
    </source>
</evidence>
<dbReference type="AlphaFoldDB" id="A0A6I9SNM8"/>
<protein>
    <submittedName>
        <fullName evidence="6">NDR1/HIN1-like protein 6</fullName>
    </submittedName>
</protein>
<dbReference type="PANTHER" id="PTHR31234:SF42">
    <property type="entry name" value="LATE EMBRYOGENESIS ABUNDANT (LEA) HYDROXYPROLINE-RICH GLYCOPROTEIN FAMILY"/>
    <property type="match status" value="1"/>
</dbReference>
<evidence type="ECO:0000256" key="4">
    <source>
        <dbReference type="SAM" id="Phobius"/>
    </source>
</evidence>
<reference evidence="6" key="1">
    <citation type="submission" date="2025-08" db="UniProtKB">
        <authorList>
            <consortium name="RefSeq"/>
        </authorList>
    </citation>
    <scope>IDENTIFICATION</scope>
</reference>
<keyword evidence="4" id="KW-1133">Transmembrane helix</keyword>
<comment type="subcellular location">
    <subcellularLocation>
        <location evidence="1">Membrane</location>
    </subcellularLocation>
</comment>
<evidence type="ECO:0000313" key="5">
    <source>
        <dbReference type="Proteomes" id="UP000504607"/>
    </source>
</evidence>
<name>A0A6I9SNM8_ELAGV</name>
<dbReference type="GeneID" id="105060767"/>
<accession>A0A6I9SNM8</accession>
<feature type="region of interest" description="Disordered" evidence="3">
    <location>
        <begin position="55"/>
        <end position="75"/>
    </location>
</feature>
<dbReference type="KEGG" id="egu:105060767"/>
<dbReference type="InterPro" id="IPR044839">
    <property type="entry name" value="NDR1-like"/>
</dbReference>
<dbReference type="GO" id="GO:0098542">
    <property type="term" value="P:defense response to other organism"/>
    <property type="evidence" value="ECO:0007669"/>
    <property type="project" value="InterPro"/>
</dbReference>
<dbReference type="PANTHER" id="PTHR31234">
    <property type="entry name" value="LATE EMBRYOGENESIS ABUNDANT (LEA) HYDROXYPROLINE-RICH GLYCOPROTEIN FAMILY"/>
    <property type="match status" value="1"/>
</dbReference>
<dbReference type="OrthoDB" id="630676at2759"/>
<evidence type="ECO:0000256" key="1">
    <source>
        <dbReference type="ARBA" id="ARBA00004370"/>
    </source>
</evidence>
<dbReference type="InParanoid" id="A0A6I9SNM8"/>
<sequence length="268" mass="30675">MPSSFCESQNIPWPISSFKSFFYLWYFQSSHLKNHSHLTPSLPSKVFLLFTSSKMPSSPPQMSPQSEAPPRKHGLLPPRHRTNPMIWCAAVLCVIFSLLLIFAGIVTLIVFLVIKPKNPLFDTTSATINSVYLDSQAYLNSDLTFLANFSNPNHKMDVMFEYLSIELYFYDRLLSAQALQPFAQRRGESRLESVHMISSEVYLPPELIMELRDEVRRNRVVYNIRGTFRVKVSVGVGHFSYWLYGRCQIELTAPPSGVLVARGCRTKK</sequence>
<evidence type="ECO:0000313" key="6">
    <source>
        <dbReference type="RefSeq" id="XP_010942912.2"/>
    </source>
</evidence>
<proteinExistence type="predicted"/>